<dbReference type="AlphaFoldDB" id="A0A1R4J5G8"/>
<sequence>MALEPNGVEIAVLLLWAVGLVCAVARLRRERSVSSWTVLVLAAVVPVVGSLVAIGGLFLPQRRTAERSPADVT</sequence>
<gene>
    <name evidence="3" type="ORF">E4A49_08695</name>
    <name evidence="2" type="ORF">FM125_06600</name>
</gene>
<reference evidence="3 5" key="2">
    <citation type="submission" date="2019-03" db="EMBL/GenBank/DDBJ databases">
        <title>Reclassification of Micrococcus aloeverae and Micrococcus yunnanensis as later heterotypic synonyms of Micrococcus luteus.</title>
        <authorList>
            <person name="Huang C.-H."/>
        </authorList>
    </citation>
    <scope>NUCLEOTIDE SEQUENCE [LARGE SCALE GENOMIC DNA]</scope>
    <source>
        <strain evidence="3 5">BCRC 12151</strain>
    </source>
</reference>
<evidence type="ECO:0000313" key="3">
    <source>
        <dbReference type="EMBL" id="TFH98456.1"/>
    </source>
</evidence>
<dbReference type="Proteomes" id="UP000196230">
    <property type="component" value="Unassembled WGS sequence"/>
</dbReference>
<feature type="transmembrane region" description="Helical" evidence="1">
    <location>
        <begin position="6"/>
        <end position="24"/>
    </location>
</feature>
<dbReference type="EMBL" id="SPKT01000017">
    <property type="protein sequence ID" value="TFH98456.1"/>
    <property type="molecule type" value="Genomic_DNA"/>
</dbReference>
<accession>A0A1R4J5G8</accession>
<dbReference type="EMBL" id="FUKP01000042">
    <property type="protein sequence ID" value="SJN27272.1"/>
    <property type="molecule type" value="Genomic_DNA"/>
</dbReference>
<reference evidence="2 4" key="1">
    <citation type="submission" date="2017-02" db="EMBL/GenBank/DDBJ databases">
        <authorList>
            <person name="Peterson S.W."/>
        </authorList>
    </citation>
    <scope>NUCLEOTIDE SEQUENCE [LARGE SCALE GENOMIC DNA]</scope>
    <source>
        <strain evidence="2 4">2B3F</strain>
    </source>
</reference>
<dbReference type="Proteomes" id="UP000297477">
    <property type="component" value="Unassembled WGS sequence"/>
</dbReference>
<keyword evidence="1" id="KW-0472">Membrane</keyword>
<keyword evidence="1" id="KW-1133">Transmembrane helix</keyword>
<keyword evidence="1" id="KW-0812">Transmembrane</keyword>
<evidence type="ECO:0000256" key="1">
    <source>
        <dbReference type="SAM" id="Phobius"/>
    </source>
</evidence>
<keyword evidence="5" id="KW-1185">Reference proteome</keyword>
<feature type="transmembrane region" description="Helical" evidence="1">
    <location>
        <begin position="36"/>
        <end position="59"/>
    </location>
</feature>
<evidence type="ECO:0000313" key="5">
    <source>
        <dbReference type="Proteomes" id="UP000297477"/>
    </source>
</evidence>
<evidence type="ECO:0000313" key="4">
    <source>
        <dbReference type="Proteomes" id="UP000196230"/>
    </source>
</evidence>
<proteinExistence type="predicted"/>
<name>A0A1R4J5G8_9MICC</name>
<protein>
    <submittedName>
        <fullName evidence="2">Uncharacterized protein</fullName>
    </submittedName>
</protein>
<evidence type="ECO:0000313" key="2">
    <source>
        <dbReference type="EMBL" id="SJN27272.1"/>
    </source>
</evidence>
<dbReference type="RefSeq" id="WP_067191656.1">
    <property type="nucleotide sequence ID" value="NZ_CP126965.1"/>
</dbReference>
<organism evidence="2 4">
    <name type="scientific">Micrococcus lylae</name>
    <dbReference type="NCBI Taxonomy" id="1273"/>
    <lineage>
        <taxon>Bacteria</taxon>
        <taxon>Bacillati</taxon>
        <taxon>Actinomycetota</taxon>
        <taxon>Actinomycetes</taxon>
        <taxon>Micrococcales</taxon>
        <taxon>Micrococcaceae</taxon>
        <taxon>Micrococcus</taxon>
    </lineage>
</organism>